<dbReference type="EMBL" id="CAJGYO010000007">
    <property type="protein sequence ID" value="CAD6242907.1"/>
    <property type="molecule type" value="Genomic_DNA"/>
</dbReference>
<protein>
    <submittedName>
        <fullName evidence="8">Uncharacterized protein</fullName>
    </submittedName>
</protein>
<dbReference type="Pfam" id="PF00854">
    <property type="entry name" value="PTR2"/>
    <property type="match status" value="1"/>
</dbReference>
<feature type="transmembrane region" description="Helical" evidence="7">
    <location>
        <begin position="329"/>
        <end position="351"/>
    </location>
</feature>
<evidence type="ECO:0000313" key="8">
    <source>
        <dbReference type="EMBL" id="CAD6242907.1"/>
    </source>
</evidence>
<dbReference type="GO" id="GO:0016020">
    <property type="term" value="C:membrane"/>
    <property type="evidence" value="ECO:0007669"/>
    <property type="project" value="UniProtKB-SubCell"/>
</dbReference>
<dbReference type="SUPFAM" id="SSF103473">
    <property type="entry name" value="MFS general substrate transporter"/>
    <property type="match status" value="1"/>
</dbReference>
<dbReference type="GO" id="GO:0022857">
    <property type="term" value="F:transmembrane transporter activity"/>
    <property type="evidence" value="ECO:0007669"/>
    <property type="project" value="InterPro"/>
</dbReference>
<organism evidence="8 9">
    <name type="scientific">Miscanthus lutarioriparius</name>
    <dbReference type="NCBI Taxonomy" id="422564"/>
    <lineage>
        <taxon>Eukaryota</taxon>
        <taxon>Viridiplantae</taxon>
        <taxon>Streptophyta</taxon>
        <taxon>Embryophyta</taxon>
        <taxon>Tracheophyta</taxon>
        <taxon>Spermatophyta</taxon>
        <taxon>Magnoliopsida</taxon>
        <taxon>Liliopsida</taxon>
        <taxon>Poales</taxon>
        <taxon>Poaceae</taxon>
        <taxon>PACMAD clade</taxon>
        <taxon>Panicoideae</taxon>
        <taxon>Andropogonodae</taxon>
        <taxon>Andropogoneae</taxon>
        <taxon>Saccharinae</taxon>
        <taxon>Miscanthus</taxon>
    </lineage>
</organism>
<keyword evidence="4 7" id="KW-1133">Transmembrane helix</keyword>
<reference evidence="8" key="1">
    <citation type="submission" date="2020-10" db="EMBL/GenBank/DDBJ databases">
        <authorList>
            <person name="Han B."/>
            <person name="Lu T."/>
            <person name="Zhao Q."/>
            <person name="Huang X."/>
            <person name="Zhao Y."/>
        </authorList>
    </citation>
    <scope>NUCLEOTIDE SEQUENCE</scope>
</reference>
<dbReference type="OrthoDB" id="8904098at2759"/>
<comment type="caution">
    <text evidence="8">The sequence shown here is derived from an EMBL/GenBank/DDBJ whole genome shotgun (WGS) entry which is preliminary data.</text>
</comment>
<evidence type="ECO:0000256" key="5">
    <source>
        <dbReference type="ARBA" id="ARBA00023136"/>
    </source>
</evidence>
<keyword evidence="3 7" id="KW-0812">Transmembrane</keyword>
<evidence type="ECO:0000256" key="2">
    <source>
        <dbReference type="ARBA" id="ARBA00005982"/>
    </source>
</evidence>
<evidence type="ECO:0000256" key="4">
    <source>
        <dbReference type="ARBA" id="ARBA00022989"/>
    </source>
</evidence>
<evidence type="ECO:0000256" key="3">
    <source>
        <dbReference type="ARBA" id="ARBA00022692"/>
    </source>
</evidence>
<gene>
    <name evidence="8" type="ORF">NCGR_LOCUS28252</name>
</gene>
<feature type="transmembrane region" description="Helical" evidence="7">
    <location>
        <begin position="119"/>
        <end position="141"/>
    </location>
</feature>
<evidence type="ECO:0000313" key="9">
    <source>
        <dbReference type="Proteomes" id="UP000604825"/>
    </source>
</evidence>
<feature type="transmembrane region" description="Helical" evidence="7">
    <location>
        <begin position="161"/>
        <end position="178"/>
    </location>
</feature>
<dbReference type="Proteomes" id="UP000604825">
    <property type="component" value="Unassembled WGS sequence"/>
</dbReference>
<dbReference type="PANTHER" id="PTHR11654">
    <property type="entry name" value="OLIGOPEPTIDE TRANSPORTER-RELATED"/>
    <property type="match status" value="1"/>
</dbReference>
<dbReference type="Gene3D" id="1.20.1250.20">
    <property type="entry name" value="MFS general substrate transporter like domains"/>
    <property type="match status" value="1"/>
</dbReference>
<keyword evidence="5 7" id="KW-0472">Membrane</keyword>
<feature type="transmembrane region" description="Helical" evidence="7">
    <location>
        <begin position="232"/>
        <end position="251"/>
    </location>
</feature>
<sequence length="580" mass="62418">MKMRAIVVEGGEMSAPTPKQDKCCEYTLDGSVDIKGRPAVKGRSGGWLAGALILVNQGLATLAFFGVNVNLVLFLTRVLGQSNGDAANNVSKWTGTVYMFSLIGAFLSDSYWGRYKTCAIFQAIFVLGLALLSVSSRLYLIRPDGCGMEHAPCGPHSGKELGIFYIALYMIAFGNGGYQPNIATLGADQFDEDDLAEAHSKVSFFSYFYLALNLGSLFSNTFLSYLEDKGSWALGFWASTAAAAAALLLFLSGTLRNWKAGASTGVVCLYEGDEKADASGRKLLHTQGFSFLDRAAHADTDSKLGVGARDPWKLCTVTQVEEVKSILRLLPIWLCTILYSVVFTQMASLFVVQGAAMRRTTPFSGFSVPPSSMSAFDILTVATTIFLYRRAICPFLARLTGRPAGPTELQRMGLGLVVGALAMATAGTVEHFRKARAAAAMSSDLHIMWQVPQYALIGVSEVMMYVGQLEFFNGQMPDGLKSFGSALCMMSMSLGNYFSDVIVSAVTRLTTTRGRSGWIPADLNEGHLDKFYFLLAVLAVADFAVYLVCASRYGSGKVDGRSSDDEEGAAGQVTSPPAYA</sequence>
<evidence type="ECO:0000256" key="7">
    <source>
        <dbReference type="SAM" id="Phobius"/>
    </source>
</evidence>
<feature type="transmembrane region" description="Helical" evidence="7">
    <location>
        <begin position="47"/>
        <end position="75"/>
    </location>
</feature>
<proteinExistence type="inferred from homology"/>
<comment type="subcellular location">
    <subcellularLocation>
        <location evidence="1">Membrane</location>
        <topology evidence="1">Multi-pass membrane protein</topology>
    </subcellularLocation>
</comment>
<dbReference type="FunFam" id="1.20.1250.20:FF:000094">
    <property type="entry name" value="protein NRT1/ PTR FAMILY 7.3"/>
    <property type="match status" value="1"/>
</dbReference>
<feature type="transmembrane region" description="Helical" evidence="7">
    <location>
        <begin position="371"/>
        <end position="388"/>
    </location>
</feature>
<dbReference type="InterPro" id="IPR036259">
    <property type="entry name" value="MFS_trans_sf"/>
</dbReference>
<dbReference type="InterPro" id="IPR000109">
    <property type="entry name" value="POT_fam"/>
</dbReference>
<dbReference type="AlphaFoldDB" id="A0A811P8X1"/>
<comment type="similarity">
    <text evidence="2">Belongs to the major facilitator superfamily. Proton-dependent oligopeptide transporter (POT/PTR) (TC 2.A.17) family.</text>
</comment>
<feature type="region of interest" description="Disordered" evidence="6">
    <location>
        <begin position="556"/>
        <end position="580"/>
    </location>
</feature>
<keyword evidence="9" id="KW-1185">Reference proteome</keyword>
<accession>A0A811P8X1</accession>
<evidence type="ECO:0000256" key="6">
    <source>
        <dbReference type="SAM" id="MobiDB-lite"/>
    </source>
</evidence>
<evidence type="ECO:0000256" key="1">
    <source>
        <dbReference type="ARBA" id="ARBA00004141"/>
    </source>
</evidence>
<name>A0A811P8X1_9POAL</name>
<feature type="transmembrane region" description="Helical" evidence="7">
    <location>
        <begin position="531"/>
        <end position="549"/>
    </location>
</feature>
<feature type="transmembrane region" description="Helical" evidence="7">
    <location>
        <begin position="95"/>
        <end position="112"/>
    </location>
</feature>
<feature type="transmembrane region" description="Helical" evidence="7">
    <location>
        <begin position="207"/>
        <end position="226"/>
    </location>
</feature>